<evidence type="ECO:0000259" key="1">
    <source>
        <dbReference type="PROSITE" id="PS50883"/>
    </source>
</evidence>
<keyword evidence="3" id="KW-0378">Hydrolase</keyword>
<dbReference type="InterPro" id="IPR050706">
    <property type="entry name" value="Cyclic-di-GMP_PDE-like"/>
</dbReference>
<dbReference type="PANTHER" id="PTHR33121">
    <property type="entry name" value="CYCLIC DI-GMP PHOSPHODIESTERASE PDEF"/>
    <property type="match status" value="1"/>
</dbReference>
<feature type="domain" description="GGDEF" evidence="2">
    <location>
        <begin position="23"/>
        <end position="156"/>
    </location>
</feature>
<dbReference type="PANTHER" id="PTHR33121:SF70">
    <property type="entry name" value="SIGNALING PROTEIN YKOW"/>
    <property type="match status" value="1"/>
</dbReference>
<dbReference type="Gene3D" id="3.20.20.450">
    <property type="entry name" value="EAL domain"/>
    <property type="match status" value="1"/>
</dbReference>
<dbReference type="KEGG" id="tcd:AAIA72_09740"/>
<dbReference type="InterPro" id="IPR029787">
    <property type="entry name" value="Nucleotide_cyclase"/>
</dbReference>
<reference evidence="3" key="1">
    <citation type="submission" date="2024-05" db="EMBL/GenBank/DDBJ databases">
        <title>Genome sequencing of novel strain.</title>
        <authorList>
            <person name="Ganbat D."/>
            <person name="Ganbat S."/>
            <person name="Lee S.-J."/>
        </authorList>
    </citation>
    <scope>NUCLEOTIDE SEQUENCE</scope>
    <source>
        <strain evidence="3">SMD15-11</strain>
    </source>
</reference>
<feature type="domain" description="EAL" evidence="1">
    <location>
        <begin position="164"/>
        <end position="417"/>
    </location>
</feature>
<dbReference type="SMART" id="SM00267">
    <property type="entry name" value="GGDEF"/>
    <property type="match status" value="1"/>
</dbReference>
<dbReference type="EMBL" id="CP154858">
    <property type="protein sequence ID" value="XDT71089.1"/>
    <property type="molecule type" value="Genomic_DNA"/>
</dbReference>
<dbReference type="Pfam" id="PF00563">
    <property type="entry name" value="EAL"/>
    <property type="match status" value="1"/>
</dbReference>
<dbReference type="SMART" id="SM00052">
    <property type="entry name" value="EAL"/>
    <property type="match status" value="1"/>
</dbReference>
<proteinExistence type="predicted"/>
<dbReference type="PROSITE" id="PS50883">
    <property type="entry name" value="EAL"/>
    <property type="match status" value="1"/>
</dbReference>
<sequence length="427" mass="48275">MTRPYRRAEVARALQTLLDASDAPLGVLLLDLRQLARLNEVYGYSQADACLNLLTRTLETLRADRGGVYWLGGGQWLCPVRRVTHPSLLELAGIRLLESLPGRIDLDDLTVMPRFVLASASSGPDCETGERLLLHAEQALRHAKQQFRPYLDYRDVPEHLKLESWRIEAELYEAFRANALKVWFQPQIHLHRHQIVGAEALLRWESETRGPVSPEVFIPLLENSGFVLDLTKWLFNASFRQAADWLHQHPEHTLSINLSGNFVNHEELVTLATNSAAIWNVAPSQIILEVTESSMLWDWQHAIDNLERLRVAGFGVSLDDFGTGYSSLLYFKDLPATELKIDKVFVEALNADPQSGLLIETLVRLAHGFGMETLAEGVESEAQAGHLTRLGVDTAQGWYFAPALPVNEFLDWMTRWSPERYFKDSSS</sequence>
<organism evidence="3">
    <name type="scientific">Thermohahella caldifontis</name>
    <dbReference type="NCBI Taxonomy" id="3142973"/>
    <lineage>
        <taxon>Bacteria</taxon>
        <taxon>Pseudomonadati</taxon>
        <taxon>Pseudomonadota</taxon>
        <taxon>Gammaproteobacteria</taxon>
        <taxon>Oceanospirillales</taxon>
        <taxon>Hahellaceae</taxon>
        <taxon>Thermohahella</taxon>
    </lineage>
</organism>
<name>A0AB39USQ8_9GAMM</name>
<evidence type="ECO:0000259" key="2">
    <source>
        <dbReference type="PROSITE" id="PS50887"/>
    </source>
</evidence>
<protein>
    <submittedName>
        <fullName evidence="3">GGDEF domain-containing phosphodiesterase</fullName>
        <ecNumber evidence="3">3.1.4.52</ecNumber>
    </submittedName>
</protein>
<dbReference type="EC" id="3.1.4.52" evidence="3"/>
<dbReference type="SUPFAM" id="SSF141868">
    <property type="entry name" value="EAL domain-like"/>
    <property type="match status" value="1"/>
</dbReference>
<dbReference type="RefSeq" id="WP_369600128.1">
    <property type="nucleotide sequence ID" value="NZ_CP154858.1"/>
</dbReference>
<dbReference type="PROSITE" id="PS50887">
    <property type="entry name" value="GGDEF"/>
    <property type="match status" value="1"/>
</dbReference>
<gene>
    <name evidence="3" type="ORF">AAIA72_09740</name>
</gene>
<dbReference type="InterPro" id="IPR001633">
    <property type="entry name" value="EAL_dom"/>
</dbReference>
<evidence type="ECO:0000313" key="3">
    <source>
        <dbReference type="EMBL" id="XDT71089.1"/>
    </source>
</evidence>
<dbReference type="CDD" id="cd01948">
    <property type="entry name" value="EAL"/>
    <property type="match status" value="1"/>
</dbReference>
<dbReference type="AlphaFoldDB" id="A0AB39USQ8"/>
<accession>A0AB39USQ8</accession>
<dbReference type="Gene3D" id="3.30.70.270">
    <property type="match status" value="1"/>
</dbReference>
<dbReference type="Pfam" id="PF00990">
    <property type="entry name" value="GGDEF"/>
    <property type="match status" value="1"/>
</dbReference>
<dbReference type="InterPro" id="IPR000160">
    <property type="entry name" value="GGDEF_dom"/>
</dbReference>
<dbReference type="SUPFAM" id="SSF55073">
    <property type="entry name" value="Nucleotide cyclase"/>
    <property type="match status" value="1"/>
</dbReference>
<dbReference type="InterPro" id="IPR043128">
    <property type="entry name" value="Rev_trsase/Diguanyl_cyclase"/>
</dbReference>
<dbReference type="InterPro" id="IPR035919">
    <property type="entry name" value="EAL_sf"/>
</dbReference>
<dbReference type="GO" id="GO:0071111">
    <property type="term" value="F:cyclic-guanylate-specific phosphodiesterase activity"/>
    <property type="evidence" value="ECO:0007669"/>
    <property type="project" value="UniProtKB-EC"/>
</dbReference>